<organism evidence="8 9">
    <name type="scientific">Aspergillus wentii DTO 134E9</name>
    <dbReference type="NCBI Taxonomy" id="1073089"/>
    <lineage>
        <taxon>Eukaryota</taxon>
        <taxon>Fungi</taxon>
        <taxon>Dikarya</taxon>
        <taxon>Ascomycota</taxon>
        <taxon>Pezizomycotina</taxon>
        <taxon>Eurotiomycetes</taxon>
        <taxon>Eurotiomycetidae</taxon>
        <taxon>Eurotiales</taxon>
        <taxon>Aspergillaceae</taxon>
        <taxon>Aspergillus</taxon>
        <taxon>Aspergillus subgen. Cremei</taxon>
    </lineage>
</organism>
<dbReference type="Proteomes" id="UP000184383">
    <property type="component" value="Unassembled WGS sequence"/>
</dbReference>
<evidence type="ECO:0000256" key="1">
    <source>
        <dbReference type="ARBA" id="ARBA00001974"/>
    </source>
</evidence>
<keyword evidence="3" id="KW-0285">Flavoprotein</keyword>
<dbReference type="OrthoDB" id="9983560at2759"/>
<dbReference type="EMBL" id="KV878215">
    <property type="protein sequence ID" value="OJJ32032.1"/>
    <property type="molecule type" value="Genomic_DNA"/>
</dbReference>
<feature type="domain" description="FAD-binding PCMH-type" evidence="7">
    <location>
        <begin position="117"/>
        <end position="297"/>
    </location>
</feature>
<keyword evidence="4" id="KW-0274">FAD</keyword>
<dbReference type="InterPro" id="IPR036318">
    <property type="entry name" value="FAD-bd_PCMH-like_sf"/>
</dbReference>
<dbReference type="InterPro" id="IPR016166">
    <property type="entry name" value="FAD-bd_PCMH"/>
</dbReference>
<dbReference type="InterPro" id="IPR012951">
    <property type="entry name" value="BBE"/>
</dbReference>
<dbReference type="RefSeq" id="XP_040685709.1">
    <property type="nucleotide sequence ID" value="XM_040828717.1"/>
</dbReference>
<dbReference type="Gene3D" id="3.30.465.10">
    <property type="match status" value="2"/>
</dbReference>
<dbReference type="InterPro" id="IPR016169">
    <property type="entry name" value="FAD-bd_PCMH_sub2"/>
</dbReference>
<evidence type="ECO:0000256" key="2">
    <source>
        <dbReference type="ARBA" id="ARBA00005466"/>
    </source>
</evidence>
<accession>A0A1L9RAT1</accession>
<evidence type="ECO:0000313" key="9">
    <source>
        <dbReference type="Proteomes" id="UP000184383"/>
    </source>
</evidence>
<dbReference type="Pfam" id="PF08031">
    <property type="entry name" value="BBE"/>
    <property type="match status" value="1"/>
</dbReference>
<dbReference type="PANTHER" id="PTHR42973">
    <property type="entry name" value="BINDING OXIDOREDUCTASE, PUTATIVE (AFU_ORTHOLOGUE AFUA_1G17690)-RELATED"/>
    <property type="match status" value="1"/>
</dbReference>
<evidence type="ECO:0000256" key="6">
    <source>
        <dbReference type="SAM" id="SignalP"/>
    </source>
</evidence>
<dbReference type="VEuPathDB" id="FungiDB:ASPWEDRAFT_117209"/>
<keyword evidence="5" id="KW-0560">Oxidoreductase</keyword>
<evidence type="ECO:0000313" key="8">
    <source>
        <dbReference type="EMBL" id="OJJ32032.1"/>
    </source>
</evidence>
<protein>
    <recommendedName>
        <fullName evidence="7">FAD-binding PCMH-type domain-containing protein</fullName>
    </recommendedName>
</protein>
<keyword evidence="6" id="KW-0732">Signal</keyword>
<comment type="cofactor">
    <cofactor evidence="1">
        <name>FAD</name>
        <dbReference type="ChEBI" id="CHEBI:57692"/>
    </cofactor>
</comment>
<dbReference type="InterPro" id="IPR050416">
    <property type="entry name" value="FAD-linked_Oxidoreductase"/>
</dbReference>
<dbReference type="PROSITE" id="PS51387">
    <property type="entry name" value="FAD_PCMH"/>
    <property type="match status" value="1"/>
</dbReference>
<gene>
    <name evidence="8" type="ORF">ASPWEDRAFT_117209</name>
</gene>
<dbReference type="GO" id="GO:0071949">
    <property type="term" value="F:FAD binding"/>
    <property type="evidence" value="ECO:0007669"/>
    <property type="project" value="InterPro"/>
</dbReference>
<proteinExistence type="inferred from homology"/>
<evidence type="ECO:0000256" key="3">
    <source>
        <dbReference type="ARBA" id="ARBA00022630"/>
    </source>
</evidence>
<evidence type="ECO:0000256" key="4">
    <source>
        <dbReference type="ARBA" id="ARBA00022827"/>
    </source>
</evidence>
<dbReference type="SUPFAM" id="SSF56176">
    <property type="entry name" value="FAD-binding/transporter-associated domain-like"/>
    <property type="match status" value="1"/>
</dbReference>
<dbReference type="PANTHER" id="PTHR42973:SF39">
    <property type="entry name" value="FAD-BINDING PCMH-TYPE DOMAIN-CONTAINING PROTEIN"/>
    <property type="match status" value="1"/>
</dbReference>
<evidence type="ECO:0000259" key="7">
    <source>
        <dbReference type="PROSITE" id="PS51387"/>
    </source>
</evidence>
<name>A0A1L9RAT1_ASPWE</name>
<comment type="similarity">
    <text evidence="2">Belongs to the oxygen-dependent FAD-linked oxidoreductase family.</text>
</comment>
<dbReference type="AlphaFoldDB" id="A0A1L9RAT1"/>
<keyword evidence="9" id="KW-1185">Reference proteome</keyword>
<dbReference type="GO" id="GO:0016491">
    <property type="term" value="F:oxidoreductase activity"/>
    <property type="evidence" value="ECO:0007669"/>
    <property type="project" value="UniProtKB-KW"/>
</dbReference>
<evidence type="ECO:0000256" key="5">
    <source>
        <dbReference type="ARBA" id="ARBA00023002"/>
    </source>
</evidence>
<dbReference type="GeneID" id="63744565"/>
<dbReference type="InterPro" id="IPR006094">
    <property type="entry name" value="Oxid_FAD_bind_N"/>
</dbReference>
<feature type="signal peptide" evidence="6">
    <location>
        <begin position="1"/>
        <end position="19"/>
    </location>
</feature>
<dbReference type="Pfam" id="PF01565">
    <property type="entry name" value="FAD_binding_4"/>
    <property type="match status" value="1"/>
</dbReference>
<dbReference type="STRING" id="1073089.A0A1L9RAT1"/>
<reference evidence="9" key="1">
    <citation type="journal article" date="2017" name="Genome Biol.">
        <title>Comparative genomics reveals high biological diversity and specific adaptations in the industrially and medically important fungal genus Aspergillus.</title>
        <authorList>
            <person name="de Vries R.P."/>
            <person name="Riley R."/>
            <person name="Wiebenga A."/>
            <person name="Aguilar-Osorio G."/>
            <person name="Amillis S."/>
            <person name="Uchima C.A."/>
            <person name="Anderluh G."/>
            <person name="Asadollahi M."/>
            <person name="Askin M."/>
            <person name="Barry K."/>
            <person name="Battaglia E."/>
            <person name="Bayram O."/>
            <person name="Benocci T."/>
            <person name="Braus-Stromeyer S.A."/>
            <person name="Caldana C."/>
            <person name="Canovas D."/>
            <person name="Cerqueira G.C."/>
            <person name="Chen F."/>
            <person name="Chen W."/>
            <person name="Choi C."/>
            <person name="Clum A."/>
            <person name="Dos Santos R.A."/>
            <person name="Damasio A.R."/>
            <person name="Diallinas G."/>
            <person name="Emri T."/>
            <person name="Fekete E."/>
            <person name="Flipphi M."/>
            <person name="Freyberg S."/>
            <person name="Gallo A."/>
            <person name="Gournas C."/>
            <person name="Habgood R."/>
            <person name="Hainaut M."/>
            <person name="Harispe M.L."/>
            <person name="Henrissat B."/>
            <person name="Hilden K.S."/>
            <person name="Hope R."/>
            <person name="Hossain A."/>
            <person name="Karabika E."/>
            <person name="Karaffa L."/>
            <person name="Karanyi Z."/>
            <person name="Krasevec N."/>
            <person name="Kuo A."/>
            <person name="Kusch H."/>
            <person name="LaButti K."/>
            <person name="Lagendijk E.L."/>
            <person name="Lapidus A."/>
            <person name="Levasseur A."/>
            <person name="Lindquist E."/>
            <person name="Lipzen A."/>
            <person name="Logrieco A.F."/>
            <person name="MacCabe A."/>
            <person name="Maekelae M.R."/>
            <person name="Malavazi I."/>
            <person name="Melin P."/>
            <person name="Meyer V."/>
            <person name="Mielnichuk N."/>
            <person name="Miskei M."/>
            <person name="Molnar A.P."/>
            <person name="Mule G."/>
            <person name="Ngan C.Y."/>
            <person name="Orejas M."/>
            <person name="Orosz E."/>
            <person name="Ouedraogo J.P."/>
            <person name="Overkamp K.M."/>
            <person name="Park H.-S."/>
            <person name="Perrone G."/>
            <person name="Piumi F."/>
            <person name="Punt P.J."/>
            <person name="Ram A.F."/>
            <person name="Ramon A."/>
            <person name="Rauscher S."/>
            <person name="Record E."/>
            <person name="Riano-Pachon D.M."/>
            <person name="Robert V."/>
            <person name="Roehrig J."/>
            <person name="Ruller R."/>
            <person name="Salamov A."/>
            <person name="Salih N.S."/>
            <person name="Samson R.A."/>
            <person name="Sandor E."/>
            <person name="Sanguinetti M."/>
            <person name="Schuetze T."/>
            <person name="Sepcic K."/>
            <person name="Shelest E."/>
            <person name="Sherlock G."/>
            <person name="Sophianopoulou V."/>
            <person name="Squina F.M."/>
            <person name="Sun H."/>
            <person name="Susca A."/>
            <person name="Todd R.B."/>
            <person name="Tsang A."/>
            <person name="Unkles S.E."/>
            <person name="van de Wiele N."/>
            <person name="van Rossen-Uffink D."/>
            <person name="Oliveira J.V."/>
            <person name="Vesth T.C."/>
            <person name="Visser J."/>
            <person name="Yu J.-H."/>
            <person name="Zhou M."/>
            <person name="Andersen M.R."/>
            <person name="Archer D.B."/>
            <person name="Baker S.E."/>
            <person name="Benoit I."/>
            <person name="Brakhage A.A."/>
            <person name="Braus G.H."/>
            <person name="Fischer R."/>
            <person name="Frisvad J.C."/>
            <person name="Goldman G.H."/>
            <person name="Houbraken J."/>
            <person name="Oakley B."/>
            <person name="Pocsi I."/>
            <person name="Scazzocchio C."/>
            <person name="Seiboth B."/>
            <person name="vanKuyk P.A."/>
            <person name="Wortman J."/>
            <person name="Dyer P.S."/>
            <person name="Grigoriev I.V."/>
        </authorList>
    </citation>
    <scope>NUCLEOTIDE SEQUENCE [LARGE SCALE GENOMIC DNA]</scope>
    <source>
        <strain evidence="9">DTO 134E9</strain>
    </source>
</reference>
<sequence>MQLISPIFSFLAFAAISHAQHQCRSTPHDTAWPSTEDWKALNQSIQGVLIKASPAASSCYPGNPFNSIEKCNEVEQSWTYASYHAKLPESVDYPIWANNSCLPPGSTGYVKGNGCHIGGLPQYIVNATTEEQVATALVWATKRNIRVVVKGTGHDMNGRSSGAYALSIWTHNFNHREYQAHWPVPGSNETSKVLICGSGGNWGTAYTAANKFNRIVVGGEDASVGLGGYIQGGGHGLLSSQYGLAADQIYQATVITTQGERLIANAEQNADLFWAVRGGGPGQYGVVTEYIMKTYPPVANVVTGGLTFHPKDKSNASEKATWNALAGSVSEIPELMDSGMAGTLTAATGLTAVGFLGLKQSVPGVATTLSLTGYNLTMKRMNETVSKVAAKIAENDPNGSLAVTLQQPKVYPSYFSYISPNASSSATSGSVSLMSSRLLGRAQLSDLPQDELVSYLQRIMVSASSTSGSLLLFGFQGGPGPAKVPEDMRGALNPVWRTTYAHVLTTGASINATANPSESLATAAEWMEENKEAVWREWAPNTGAYLNEANPFDREWKKDFYGETYDRLLDIKLKYDPSESLFVLNGVGSDRWDYDLNSGRLCRLT</sequence>
<feature type="chain" id="PRO_5012973619" description="FAD-binding PCMH-type domain-containing protein" evidence="6">
    <location>
        <begin position="20"/>
        <end position="605"/>
    </location>
</feature>